<dbReference type="RefSeq" id="WP_331704167.1">
    <property type="nucleotide sequence ID" value="NZ_JAZHBO010000002.1"/>
</dbReference>
<dbReference type="SUPFAM" id="SSF48295">
    <property type="entry name" value="TrpR-like"/>
    <property type="match status" value="1"/>
</dbReference>
<dbReference type="InterPro" id="IPR002514">
    <property type="entry name" value="Transposase_8"/>
</dbReference>
<organism evidence="1 2">
    <name type="scientific">Aquilutibacter rugosus</name>
    <dbReference type="NCBI Taxonomy" id="3115820"/>
    <lineage>
        <taxon>Bacteria</taxon>
        <taxon>Pseudomonadati</taxon>
        <taxon>Pseudomonadota</taxon>
        <taxon>Gammaproteobacteria</taxon>
        <taxon>Lysobacterales</taxon>
        <taxon>Lysobacteraceae</taxon>
        <taxon>Aquilutibacter</taxon>
    </lineage>
</organism>
<dbReference type="Pfam" id="PF01527">
    <property type="entry name" value="HTH_Tnp_1"/>
    <property type="match status" value="1"/>
</dbReference>
<accession>A0ABU7V101</accession>
<keyword evidence="2" id="KW-1185">Reference proteome</keyword>
<gene>
    <name evidence="1" type="ORF">V3390_09085</name>
</gene>
<evidence type="ECO:0000313" key="2">
    <source>
        <dbReference type="Proteomes" id="UP001356170"/>
    </source>
</evidence>
<dbReference type="InterPro" id="IPR010921">
    <property type="entry name" value="Trp_repressor/repl_initiator"/>
</dbReference>
<dbReference type="EMBL" id="JAZHBO010000002">
    <property type="protein sequence ID" value="MEF2156375.1"/>
    <property type="molecule type" value="Genomic_DNA"/>
</dbReference>
<dbReference type="Gene3D" id="1.10.10.10">
    <property type="entry name" value="Winged helix-like DNA-binding domain superfamily/Winged helix DNA-binding domain"/>
    <property type="match status" value="1"/>
</dbReference>
<evidence type="ECO:0000313" key="1">
    <source>
        <dbReference type="EMBL" id="MEF2156375.1"/>
    </source>
</evidence>
<sequence>MNVVMNEEVKRWTAKRKSALVLEIIQGKTTVSEASRQFDLQPSEIEDWLDQGKAGMENALRAKPEDVREQYERQLRDLQEAYGEAMLEIRARRKLQSLLGIDEP</sequence>
<dbReference type="InterPro" id="IPR036388">
    <property type="entry name" value="WH-like_DNA-bd_sf"/>
</dbReference>
<dbReference type="Proteomes" id="UP001356170">
    <property type="component" value="Unassembled WGS sequence"/>
</dbReference>
<proteinExistence type="predicted"/>
<name>A0ABU7V101_9GAMM</name>
<comment type="caution">
    <text evidence="1">The sequence shown here is derived from an EMBL/GenBank/DDBJ whole genome shotgun (WGS) entry which is preliminary data.</text>
</comment>
<reference evidence="1 2" key="1">
    <citation type="submission" date="2024-01" db="EMBL/GenBank/DDBJ databases">
        <title>Novel species of the genus Luteimonas isolated from rivers.</title>
        <authorList>
            <person name="Lu H."/>
        </authorList>
    </citation>
    <scope>NUCLEOTIDE SEQUENCE [LARGE SCALE GENOMIC DNA]</scope>
    <source>
        <strain evidence="1 2">FXH3W</strain>
    </source>
</reference>
<protein>
    <submittedName>
        <fullName evidence="1">Transposase</fullName>
    </submittedName>
</protein>